<proteinExistence type="predicted"/>
<accession>A0A9W6GX38</accession>
<dbReference type="InterPro" id="IPR007922">
    <property type="entry name" value="DciA-like"/>
</dbReference>
<dbReference type="InterPro" id="IPR010593">
    <property type="entry name" value="DUF1159"/>
</dbReference>
<organism evidence="2 3">
    <name type="scientific">Methylocystis echinoides</name>
    <dbReference type="NCBI Taxonomy" id="29468"/>
    <lineage>
        <taxon>Bacteria</taxon>
        <taxon>Pseudomonadati</taxon>
        <taxon>Pseudomonadota</taxon>
        <taxon>Alphaproteobacteria</taxon>
        <taxon>Hyphomicrobiales</taxon>
        <taxon>Methylocystaceae</taxon>
        <taxon>Methylocystis</taxon>
    </lineage>
</organism>
<evidence type="ECO:0008006" key="4">
    <source>
        <dbReference type="Google" id="ProtNLM"/>
    </source>
</evidence>
<name>A0A9W6GX38_9HYPH</name>
<keyword evidence="3" id="KW-1185">Reference proteome</keyword>
<gene>
    <name evidence="2" type="ORF">LMG27198_37290</name>
</gene>
<feature type="region of interest" description="Disordered" evidence="1">
    <location>
        <begin position="119"/>
        <end position="151"/>
    </location>
</feature>
<reference evidence="2" key="1">
    <citation type="journal article" date="2023" name="Int. J. Syst. Evol. Microbiol.">
        <title>Methylocystis iwaonis sp. nov., a type II methane-oxidizing bacterium from surface soil of a rice paddy field in Japan, and emended description of the genus Methylocystis (ex Whittenbury et al. 1970) Bowman et al. 1993.</title>
        <authorList>
            <person name="Kaise H."/>
            <person name="Sawadogo J.B."/>
            <person name="Alam M.S."/>
            <person name="Ueno C."/>
            <person name="Dianou D."/>
            <person name="Shinjo R."/>
            <person name="Asakawa S."/>
        </authorList>
    </citation>
    <scope>NUCLEOTIDE SEQUENCE</scope>
    <source>
        <strain evidence="2">LMG27198</strain>
    </source>
</reference>
<evidence type="ECO:0000313" key="3">
    <source>
        <dbReference type="Proteomes" id="UP001144323"/>
    </source>
</evidence>
<protein>
    <recommendedName>
        <fullName evidence="4">DUF721 domain-containing protein</fullName>
    </recommendedName>
</protein>
<sequence length="170" mass="18641">MSAPPRRKGRIGRPLAEIVLRQLDPLVARQGFGEASLIMQWGDIVGARVAGLCAPERLQWPARARKPAPDRPQEPATLILRVEPGFGLEVQHMAPAIVERVNAHLGWRCVARVTLRQQPLTARPARRPPRRPPPDPAARAQAQSATDGIEDAGLRAALVRLGEQALTPRR</sequence>
<dbReference type="RefSeq" id="WP_281804898.1">
    <property type="nucleotide sequence ID" value="NZ_BSEC01000001.1"/>
</dbReference>
<dbReference type="PIRSF" id="PIRSF032064">
    <property type="entry name" value="UCP032064"/>
    <property type="match status" value="1"/>
</dbReference>
<evidence type="ECO:0000313" key="2">
    <source>
        <dbReference type="EMBL" id="GLI94737.1"/>
    </source>
</evidence>
<dbReference type="EMBL" id="BSEC01000001">
    <property type="protein sequence ID" value="GLI94737.1"/>
    <property type="molecule type" value="Genomic_DNA"/>
</dbReference>
<evidence type="ECO:0000256" key="1">
    <source>
        <dbReference type="SAM" id="MobiDB-lite"/>
    </source>
</evidence>
<dbReference type="Pfam" id="PF05258">
    <property type="entry name" value="DciA"/>
    <property type="match status" value="1"/>
</dbReference>
<dbReference type="Proteomes" id="UP001144323">
    <property type="component" value="Unassembled WGS sequence"/>
</dbReference>
<comment type="caution">
    <text evidence="2">The sequence shown here is derived from an EMBL/GenBank/DDBJ whole genome shotgun (WGS) entry which is preliminary data.</text>
</comment>
<dbReference type="AlphaFoldDB" id="A0A9W6GX38"/>